<keyword evidence="3" id="KW-1185">Reference proteome</keyword>
<proteinExistence type="predicted"/>
<keyword evidence="1" id="KW-0812">Transmembrane</keyword>
<reference evidence="3" key="1">
    <citation type="submission" date="2010-11" db="EMBL/GenBank/DDBJ databases">
        <title>The complete genome of Desulfurococcus mucosus DSM 2162.</title>
        <authorList>
            <consortium name="US DOE Joint Genome Institute (JGI-PGF)"/>
            <person name="Lucas S."/>
            <person name="Copeland A."/>
            <person name="Lapidus A."/>
            <person name="Bruce D."/>
            <person name="Goodwin L."/>
            <person name="Pitluck S."/>
            <person name="Kyrpides N."/>
            <person name="Mavromatis K."/>
            <person name="Pagani I."/>
            <person name="Ivanova N."/>
            <person name="Ovchinnikova G."/>
            <person name="Chertkov O."/>
            <person name="Held B."/>
            <person name="Brettin T."/>
            <person name="Detter J.C."/>
            <person name="Tapia R."/>
            <person name="Han C."/>
            <person name="Land M."/>
            <person name="Hauser L."/>
            <person name="Markowitz V."/>
            <person name="Cheng J.-F."/>
            <person name="Hugenholtz P."/>
            <person name="Woyke T."/>
            <person name="Wu D."/>
            <person name="Wirth R."/>
            <person name="Bilek Y."/>
            <person name="Hader T."/>
            <person name="Klenk H.-P."/>
            <person name="Eisen J.A."/>
        </authorList>
    </citation>
    <scope>NUCLEOTIDE SEQUENCE [LARGE SCALE GENOMIC DNA]</scope>
    <source>
        <strain evidence="3">ATCC 35584 / DSM 2162 / JCM 9187 / O7/1</strain>
    </source>
</reference>
<dbReference type="Proteomes" id="UP000001068">
    <property type="component" value="Chromosome"/>
</dbReference>
<accession>E8R815</accession>
<keyword evidence="1" id="KW-0472">Membrane</keyword>
<dbReference type="EMBL" id="CP002363">
    <property type="protein sequence ID" value="ADV64641.1"/>
    <property type="molecule type" value="Genomic_DNA"/>
</dbReference>
<evidence type="ECO:0000313" key="3">
    <source>
        <dbReference type="Proteomes" id="UP000001068"/>
    </source>
</evidence>
<reference evidence="2 3" key="2">
    <citation type="journal article" date="2011" name="Stand. Genomic Sci.">
        <title>Complete genome sequence of Desulfurococcus mucosus type strain (O7/1).</title>
        <authorList>
            <person name="Wirth R."/>
            <person name="Chertkov O."/>
            <person name="Held B."/>
            <person name="Lapidus A."/>
            <person name="Nolan M."/>
            <person name="Lucas S."/>
            <person name="Hammon N."/>
            <person name="Deshpande S."/>
            <person name="Cheng J.F."/>
            <person name="Tapia R."/>
            <person name="Han C."/>
            <person name="Goodwin L."/>
            <person name="Pitluck S."/>
            <person name="Liolios K."/>
            <person name="Ioanna P."/>
            <person name="Ivanova N."/>
            <person name="Mavromatis K."/>
            <person name="Mikhailova N."/>
            <person name="Pati A."/>
            <person name="Chen A."/>
            <person name="Palaniappan K."/>
            <person name="Land M."/>
            <person name="Hauser L."/>
            <person name="Chang Y.J."/>
            <person name="Jeffries C.D."/>
            <person name="Bilek Y."/>
            <person name="Hader T."/>
            <person name="Rohde M."/>
            <person name="Spring S."/>
            <person name="Sikorski J."/>
            <person name="Goker M."/>
            <person name="Woyke T."/>
            <person name="Bristow J."/>
            <person name="Eisen J.A."/>
            <person name="Markowitz V."/>
            <person name="Hugenholtz P."/>
            <person name="Kyrpides N.C."/>
            <person name="Klenk H.P."/>
        </authorList>
    </citation>
    <scope>NUCLEOTIDE SEQUENCE [LARGE SCALE GENOMIC DNA]</scope>
    <source>
        <strain evidence="3">ATCC 35584 / DSM 2162 / JCM 9187 / O7/1</strain>
    </source>
</reference>
<sequence precursor="true">MDPSAVAFMLASWIFILGLAAWCLWKQFGGGKKTKT</sequence>
<keyword evidence="1" id="KW-1133">Transmembrane helix</keyword>
<dbReference type="HOGENOM" id="CLU_220395_0_0_2"/>
<name>E8R815_DESM0</name>
<protein>
    <submittedName>
        <fullName evidence="2">Uncharacterized protein</fullName>
    </submittedName>
</protein>
<dbReference type="KEGG" id="dmu:Desmu_0322"/>
<gene>
    <name evidence="2" type="ordered locus">Desmu_0322</name>
</gene>
<dbReference type="STRING" id="765177.Desmu_0322"/>
<dbReference type="AlphaFoldDB" id="E8R815"/>
<dbReference type="eggNOG" id="arCOG13647">
    <property type="taxonomic scope" value="Archaea"/>
</dbReference>
<organism evidence="2 3">
    <name type="scientific">Desulfurococcus mucosus (strain ATCC 35584 / DSM 2162 / JCM 9187 / O7/1)</name>
    <dbReference type="NCBI Taxonomy" id="765177"/>
    <lineage>
        <taxon>Archaea</taxon>
        <taxon>Thermoproteota</taxon>
        <taxon>Thermoprotei</taxon>
        <taxon>Desulfurococcales</taxon>
        <taxon>Desulfurococcaceae</taxon>
        <taxon>Desulfurococcus</taxon>
    </lineage>
</organism>
<evidence type="ECO:0000313" key="2">
    <source>
        <dbReference type="EMBL" id="ADV64641.1"/>
    </source>
</evidence>
<feature type="transmembrane region" description="Helical" evidence="1">
    <location>
        <begin position="6"/>
        <end position="25"/>
    </location>
</feature>
<evidence type="ECO:0000256" key="1">
    <source>
        <dbReference type="SAM" id="Phobius"/>
    </source>
</evidence>